<dbReference type="Pfam" id="PF19117">
    <property type="entry name" value="Mim2"/>
    <property type="match status" value="1"/>
</dbReference>
<dbReference type="Proteomes" id="UP000001072">
    <property type="component" value="Unassembled WGS sequence"/>
</dbReference>
<dbReference type="PANTHER" id="PTHR28230">
    <property type="entry name" value="CHROMOSOME 1, WHOLE GENOME SHOTGUN SEQUENCE"/>
    <property type="match status" value="1"/>
</dbReference>
<sequence>MSSDEPVFNAARYPHLRTTFIDRRPLSQPSSPSSSTSFDLDREWVENINQLHLLVDVVLLPVLGKWLGRKSAYWIYTRYQRFGLDIFAYFFGRRAA</sequence>
<proteinExistence type="predicted"/>
<dbReference type="STRING" id="747676.F4RH88"/>
<name>F4RH88_MELLP</name>
<reference evidence="2" key="1">
    <citation type="journal article" date="2011" name="Proc. Natl. Acad. Sci. U.S.A.">
        <title>Obligate biotrophy features unraveled by the genomic analysis of rust fungi.</title>
        <authorList>
            <person name="Duplessis S."/>
            <person name="Cuomo C.A."/>
            <person name="Lin Y.-C."/>
            <person name="Aerts A."/>
            <person name="Tisserant E."/>
            <person name="Veneault-Fourrey C."/>
            <person name="Joly D.L."/>
            <person name="Hacquard S."/>
            <person name="Amselem J."/>
            <person name="Cantarel B.L."/>
            <person name="Chiu R."/>
            <person name="Coutinho P.M."/>
            <person name="Feau N."/>
            <person name="Field M."/>
            <person name="Frey P."/>
            <person name="Gelhaye E."/>
            <person name="Goldberg J."/>
            <person name="Grabherr M.G."/>
            <person name="Kodira C.D."/>
            <person name="Kohler A."/>
            <person name="Kuees U."/>
            <person name="Lindquist E.A."/>
            <person name="Lucas S.M."/>
            <person name="Mago R."/>
            <person name="Mauceli E."/>
            <person name="Morin E."/>
            <person name="Murat C."/>
            <person name="Pangilinan J.L."/>
            <person name="Park R."/>
            <person name="Pearson M."/>
            <person name="Quesneville H."/>
            <person name="Rouhier N."/>
            <person name="Sakthikumar S."/>
            <person name="Salamov A.A."/>
            <person name="Schmutz J."/>
            <person name="Selles B."/>
            <person name="Shapiro H."/>
            <person name="Tanguay P."/>
            <person name="Tuskan G.A."/>
            <person name="Henrissat B."/>
            <person name="Van de Peer Y."/>
            <person name="Rouze P."/>
            <person name="Ellis J.G."/>
            <person name="Dodds P.N."/>
            <person name="Schein J.E."/>
            <person name="Zhong S."/>
            <person name="Hamelin R.C."/>
            <person name="Grigoriev I.V."/>
            <person name="Szabo L.J."/>
            <person name="Martin F."/>
        </authorList>
    </citation>
    <scope>NUCLEOTIDE SEQUENCE [LARGE SCALE GENOMIC DNA]</scope>
    <source>
        <strain evidence="2">98AG31 / pathotype 3-4-7</strain>
    </source>
</reference>
<dbReference type="InParanoid" id="F4RH88"/>
<dbReference type="RefSeq" id="XP_007408568.1">
    <property type="nucleotide sequence ID" value="XM_007408506.1"/>
</dbReference>
<protein>
    <submittedName>
        <fullName evidence="1">Uncharacterized protein</fullName>
    </submittedName>
</protein>
<organism evidence="2">
    <name type="scientific">Melampsora larici-populina (strain 98AG31 / pathotype 3-4-7)</name>
    <name type="common">Poplar leaf rust fungus</name>
    <dbReference type="NCBI Taxonomy" id="747676"/>
    <lineage>
        <taxon>Eukaryota</taxon>
        <taxon>Fungi</taxon>
        <taxon>Dikarya</taxon>
        <taxon>Basidiomycota</taxon>
        <taxon>Pucciniomycotina</taxon>
        <taxon>Pucciniomycetes</taxon>
        <taxon>Pucciniales</taxon>
        <taxon>Melampsoraceae</taxon>
        <taxon>Melampsora</taxon>
    </lineage>
</organism>
<dbReference type="PANTHER" id="PTHR28230:SF1">
    <property type="entry name" value="MITOCHONDRIAL IMPORT PROTEIN 2"/>
    <property type="match status" value="1"/>
</dbReference>
<dbReference type="GO" id="GO:0070096">
    <property type="term" value="P:mitochondrial outer membrane translocase complex assembly"/>
    <property type="evidence" value="ECO:0007669"/>
    <property type="project" value="InterPro"/>
</dbReference>
<dbReference type="GO" id="GO:0045040">
    <property type="term" value="P:protein insertion into mitochondrial outer membrane"/>
    <property type="evidence" value="ECO:0007669"/>
    <property type="project" value="InterPro"/>
</dbReference>
<dbReference type="InterPro" id="IPR037652">
    <property type="entry name" value="Mim2"/>
</dbReference>
<dbReference type="HOGENOM" id="CLU_2360157_0_0_1"/>
<evidence type="ECO:0000313" key="1">
    <source>
        <dbReference type="EMBL" id="EGG08370.1"/>
    </source>
</evidence>
<keyword evidence="2" id="KW-1185">Reference proteome</keyword>
<dbReference type="KEGG" id="mlr:MELLADRAFT_71480"/>
<evidence type="ECO:0000313" key="2">
    <source>
        <dbReference type="Proteomes" id="UP000001072"/>
    </source>
</evidence>
<dbReference type="GO" id="GO:0005741">
    <property type="term" value="C:mitochondrial outer membrane"/>
    <property type="evidence" value="ECO:0007669"/>
    <property type="project" value="TreeGrafter"/>
</dbReference>
<gene>
    <name evidence="1" type="ORF">MELLADRAFT_71480</name>
</gene>
<dbReference type="EMBL" id="GL883101">
    <property type="protein sequence ID" value="EGG08370.1"/>
    <property type="molecule type" value="Genomic_DNA"/>
</dbReference>
<dbReference type="VEuPathDB" id="FungiDB:MELLADRAFT_71480"/>
<dbReference type="GeneID" id="18931835"/>
<dbReference type="OrthoDB" id="5555533at2759"/>
<accession>F4RH88</accession>
<dbReference type="AlphaFoldDB" id="F4RH88"/>
<dbReference type="eggNOG" id="ENOG502SBHE">
    <property type="taxonomic scope" value="Eukaryota"/>
</dbReference>